<dbReference type="NCBIfam" id="TIGR00072">
    <property type="entry name" value="hydrog_prot"/>
    <property type="match status" value="1"/>
</dbReference>
<evidence type="ECO:0000313" key="1">
    <source>
        <dbReference type="EMBL" id="HEF87686.1"/>
    </source>
</evidence>
<dbReference type="PANTHER" id="PTHR30302:SF7">
    <property type="entry name" value="F420-NONREDUCING HYDROGENASE II"/>
    <property type="match status" value="1"/>
</dbReference>
<dbReference type="EMBL" id="DSJT01000026">
    <property type="protein sequence ID" value="HEF87686.1"/>
    <property type="molecule type" value="Genomic_DNA"/>
</dbReference>
<dbReference type="GO" id="GO:0016485">
    <property type="term" value="P:protein processing"/>
    <property type="evidence" value="ECO:0007669"/>
    <property type="project" value="TreeGrafter"/>
</dbReference>
<dbReference type="GO" id="GO:0008047">
    <property type="term" value="F:enzyme activator activity"/>
    <property type="evidence" value="ECO:0007669"/>
    <property type="project" value="InterPro"/>
</dbReference>
<dbReference type="InterPro" id="IPR000671">
    <property type="entry name" value="Peptidase_A31"/>
</dbReference>
<comment type="caution">
    <text evidence="1">The sequence shown here is derived from an EMBL/GenBank/DDBJ whole genome shotgun (WGS) entry which is preliminary data.</text>
</comment>
<proteinExistence type="predicted"/>
<dbReference type="Pfam" id="PF01750">
    <property type="entry name" value="HycI"/>
    <property type="match status" value="1"/>
</dbReference>
<dbReference type="InterPro" id="IPR023430">
    <property type="entry name" value="Pept_HybD-like_dom_sf"/>
</dbReference>
<organism evidence="1">
    <name type="scientific">Thermosphaera aggregans</name>
    <dbReference type="NCBI Taxonomy" id="54254"/>
    <lineage>
        <taxon>Archaea</taxon>
        <taxon>Thermoproteota</taxon>
        <taxon>Thermoprotei</taxon>
        <taxon>Desulfurococcales</taxon>
        <taxon>Desulfurococcaceae</taxon>
        <taxon>Thermosphaera</taxon>
    </lineage>
</organism>
<reference evidence="1" key="1">
    <citation type="journal article" date="2020" name="mSystems">
        <title>Genome- and Community-Level Interaction Insights into Carbon Utilization and Element Cycling Functions of Hydrothermarchaeota in Hydrothermal Sediment.</title>
        <authorList>
            <person name="Zhou Z."/>
            <person name="Liu Y."/>
            <person name="Xu W."/>
            <person name="Pan J."/>
            <person name="Luo Z.H."/>
            <person name="Li M."/>
        </authorList>
    </citation>
    <scope>NUCLEOTIDE SEQUENCE [LARGE SCALE GENOMIC DNA]</scope>
    <source>
        <strain evidence="1">SpSt-23</strain>
    </source>
</reference>
<sequence>MRIRRSLKSFKNTWTKYGKICLNEQATLRNRLIAIRKELIDSLTSFLNHNPLILGIGSPLKSDDAFGLLACDYLSSIGVECIKCEYGIETCISEISDRRPKALLIIDAVLSRETPPGSIIVADESAVVTGEILVTTHNIPLKTLLEILRKEYGVEKILIAGATPFSLDYGLELTSEMKKTLEYFIEILKQALSSSGKDVLEESA</sequence>
<keyword evidence="1" id="KW-0378">Hydrolase</keyword>
<dbReference type="Gene3D" id="3.40.50.1450">
    <property type="entry name" value="HybD-like"/>
    <property type="match status" value="1"/>
</dbReference>
<protein>
    <submittedName>
        <fullName evidence="1">Hydrogenase maturation protease</fullName>
    </submittedName>
</protein>
<dbReference type="PANTHER" id="PTHR30302">
    <property type="entry name" value="HYDROGENASE 1 MATURATION PROTEASE"/>
    <property type="match status" value="1"/>
</dbReference>
<keyword evidence="1" id="KW-0645">Protease</keyword>
<name>A0A7C2FZR6_9CREN</name>
<gene>
    <name evidence="1" type="ORF">ENP55_05285</name>
</gene>
<dbReference type="AlphaFoldDB" id="A0A7C2FZR6"/>
<accession>A0A7C2FZR6</accession>
<dbReference type="GO" id="GO:0004175">
    <property type="term" value="F:endopeptidase activity"/>
    <property type="evidence" value="ECO:0007669"/>
    <property type="project" value="TreeGrafter"/>
</dbReference>
<dbReference type="SUPFAM" id="SSF53163">
    <property type="entry name" value="HybD-like"/>
    <property type="match status" value="1"/>
</dbReference>